<sequence length="82" mass="9552">MIMKTVFTTFVFTFNSAVLAADDHQHDGHTHESKEKHKAHHKKNDHAQHNDHVDHKEMDSEHHEDHDHANKTSDENARGDKQ</sequence>
<comment type="caution">
    <text evidence="3">The sequence shown here is derived from an EMBL/GenBank/DDBJ whole genome shotgun (WGS) entry which is preliminary data.</text>
</comment>
<proteinExistence type="predicted"/>
<feature type="region of interest" description="Disordered" evidence="1">
    <location>
        <begin position="24"/>
        <end position="82"/>
    </location>
</feature>
<dbReference type="Proteomes" id="UP001409585">
    <property type="component" value="Unassembled WGS sequence"/>
</dbReference>
<name>A0AAV3U2J5_9ALTE</name>
<feature type="compositionally biased region" description="Basic and acidic residues" evidence="1">
    <location>
        <begin position="24"/>
        <end position="35"/>
    </location>
</feature>
<evidence type="ECO:0000256" key="1">
    <source>
        <dbReference type="SAM" id="MobiDB-lite"/>
    </source>
</evidence>
<dbReference type="AlphaFoldDB" id="A0AAV3U2J5"/>
<gene>
    <name evidence="3" type="ORF">GCM10025791_23290</name>
</gene>
<evidence type="ECO:0000256" key="2">
    <source>
        <dbReference type="SAM" id="SignalP"/>
    </source>
</evidence>
<protein>
    <submittedName>
        <fullName evidence="3">Uncharacterized protein</fullName>
    </submittedName>
</protein>
<evidence type="ECO:0000313" key="3">
    <source>
        <dbReference type="EMBL" id="GAA4943833.1"/>
    </source>
</evidence>
<evidence type="ECO:0000313" key="4">
    <source>
        <dbReference type="Proteomes" id="UP001409585"/>
    </source>
</evidence>
<organism evidence="3 4">
    <name type="scientific">Halioxenophilus aromaticivorans</name>
    <dbReference type="NCBI Taxonomy" id="1306992"/>
    <lineage>
        <taxon>Bacteria</taxon>
        <taxon>Pseudomonadati</taxon>
        <taxon>Pseudomonadota</taxon>
        <taxon>Gammaproteobacteria</taxon>
        <taxon>Alteromonadales</taxon>
        <taxon>Alteromonadaceae</taxon>
        <taxon>Halioxenophilus</taxon>
    </lineage>
</organism>
<feature type="chain" id="PRO_5043439013" evidence="2">
    <location>
        <begin position="21"/>
        <end position="82"/>
    </location>
</feature>
<keyword evidence="4" id="KW-1185">Reference proteome</keyword>
<accession>A0AAV3U2J5</accession>
<reference evidence="4" key="1">
    <citation type="journal article" date="2019" name="Int. J. Syst. Evol. Microbiol.">
        <title>The Global Catalogue of Microorganisms (GCM) 10K type strain sequencing project: providing services to taxonomists for standard genome sequencing and annotation.</title>
        <authorList>
            <consortium name="The Broad Institute Genomics Platform"/>
            <consortium name="The Broad Institute Genome Sequencing Center for Infectious Disease"/>
            <person name="Wu L."/>
            <person name="Ma J."/>
        </authorList>
    </citation>
    <scope>NUCLEOTIDE SEQUENCE [LARGE SCALE GENOMIC DNA]</scope>
    <source>
        <strain evidence="4">JCM 19134</strain>
    </source>
</reference>
<dbReference type="EMBL" id="BAABLX010000020">
    <property type="protein sequence ID" value="GAA4943833.1"/>
    <property type="molecule type" value="Genomic_DNA"/>
</dbReference>
<feature type="signal peptide" evidence="2">
    <location>
        <begin position="1"/>
        <end position="20"/>
    </location>
</feature>
<feature type="compositionally biased region" description="Basic and acidic residues" evidence="1">
    <location>
        <begin position="45"/>
        <end position="82"/>
    </location>
</feature>
<keyword evidence="2" id="KW-0732">Signal</keyword>